<keyword evidence="2" id="KW-1185">Reference proteome</keyword>
<comment type="caution">
    <text evidence="1">The sequence shown here is derived from an EMBL/GenBank/DDBJ whole genome shotgun (WGS) entry which is preliminary data.</text>
</comment>
<organism evidence="1 2">
    <name type="scientific">Penicillium freii</name>
    <dbReference type="NCBI Taxonomy" id="48697"/>
    <lineage>
        <taxon>Eukaryota</taxon>
        <taxon>Fungi</taxon>
        <taxon>Dikarya</taxon>
        <taxon>Ascomycota</taxon>
        <taxon>Pezizomycotina</taxon>
        <taxon>Eurotiomycetes</taxon>
        <taxon>Eurotiomycetidae</taxon>
        <taxon>Eurotiales</taxon>
        <taxon>Aspergillaceae</taxon>
        <taxon>Penicillium</taxon>
    </lineage>
</organism>
<gene>
    <name evidence="1" type="ORF">ACN42_g1355</name>
</gene>
<evidence type="ECO:0000313" key="1">
    <source>
        <dbReference type="EMBL" id="KUM65709.1"/>
    </source>
</evidence>
<dbReference type="AlphaFoldDB" id="A0A101MS32"/>
<protein>
    <submittedName>
        <fullName evidence="1">Uncharacterized protein</fullName>
    </submittedName>
</protein>
<dbReference type="STRING" id="48697.A0A101MS32"/>
<proteinExistence type="predicted"/>
<reference evidence="1 2" key="1">
    <citation type="submission" date="2015-10" db="EMBL/GenBank/DDBJ databases">
        <title>Genome sequencing of Penicillium freii.</title>
        <authorList>
            <person name="Nguyen H.D."/>
            <person name="Visagie C.M."/>
            <person name="Seifert K.A."/>
        </authorList>
    </citation>
    <scope>NUCLEOTIDE SEQUENCE [LARGE SCALE GENOMIC DNA]</scope>
    <source>
        <strain evidence="1 2">DAOM 242723</strain>
    </source>
</reference>
<name>A0A101MS32_PENFR</name>
<dbReference type="Proteomes" id="UP000055045">
    <property type="component" value="Unassembled WGS sequence"/>
</dbReference>
<dbReference type="EMBL" id="LLXE01000021">
    <property type="protein sequence ID" value="KUM65709.1"/>
    <property type="molecule type" value="Genomic_DNA"/>
</dbReference>
<sequence>MQQTKGAKQAGKTELPEDGALKRFTSGTWVVLKLSGFSPTKDSFLAVVNGVGSALKALPEPDISGPKHVELAGKMVTIKDQEGKDRVVKAGPYYTGGPSRFVTNRTDAISSHEIAVKIAAVIPRTFFVLDEMRIGNTTGPKKRIVFADPILELFDLPAPGKEICIMWNRLLWLGAKLETMPKPDLQARWRKIYNSLSGHFEIPCLTEQGPPFYRPLHYLVAAFFEADKPEHETSAIISAIGDFMSGVRMSHQQRLFEDKEVRGRGREWLKSVGRRAIKSLSPRKRTRHSTSVSC</sequence>
<evidence type="ECO:0000313" key="2">
    <source>
        <dbReference type="Proteomes" id="UP000055045"/>
    </source>
</evidence>
<accession>A0A101MS32</accession>